<reference evidence="2" key="1">
    <citation type="journal article" date="2018" name="Genome Biol.">
        <title>SKESA: strategic k-mer extension for scrupulous assemblies.</title>
        <authorList>
            <person name="Souvorov A."/>
            <person name="Agarwala R."/>
            <person name="Lipman D.J."/>
        </authorList>
    </citation>
    <scope>NUCLEOTIDE SEQUENCE</scope>
    <source>
        <strain evidence="2">525-86</strain>
    </source>
</reference>
<comment type="caution">
    <text evidence="2">The sequence shown here is derived from an EMBL/GenBank/DDBJ whole genome shotgun (WGS) entry which is preliminary data.</text>
</comment>
<sequence length="54" mass="5636">MLRTEPAALSLPGPFGAAGFHPRLSQRQHHACCDLPVTPLSLPAMGTAGAKEAR</sequence>
<proteinExistence type="predicted"/>
<evidence type="ECO:0000313" key="2">
    <source>
        <dbReference type="EMBL" id="HAE8238110.1"/>
    </source>
</evidence>
<name>A0A737M094_SALHO</name>
<protein>
    <submittedName>
        <fullName evidence="2">Uncharacterized protein</fullName>
    </submittedName>
</protein>
<accession>A0A737M094</accession>
<gene>
    <name evidence="2" type="ORF">G4Y63_003313</name>
</gene>
<dbReference type="AlphaFoldDB" id="A0A737M094"/>
<organism evidence="2">
    <name type="scientific">Salmonella enterica subsp. houtenae serovar 44:z36[z38]:-</name>
    <dbReference type="NCBI Taxonomy" id="1967609"/>
    <lineage>
        <taxon>Bacteria</taxon>
        <taxon>Pseudomonadati</taxon>
        <taxon>Pseudomonadota</taxon>
        <taxon>Gammaproteobacteria</taxon>
        <taxon>Enterobacterales</taxon>
        <taxon>Enterobacteriaceae</taxon>
        <taxon>Salmonella</taxon>
    </lineage>
</organism>
<evidence type="ECO:0000256" key="1">
    <source>
        <dbReference type="SAM" id="MobiDB-lite"/>
    </source>
</evidence>
<feature type="region of interest" description="Disordered" evidence="1">
    <location>
        <begin position="1"/>
        <end position="21"/>
    </location>
</feature>
<dbReference type="EMBL" id="DAATGJ010000014">
    <property type="protein sequence ID" value="HAE8238110.1"/>
    <property type="molecule type" value="Genomic_DNA"/>
</dbReference>
<reference evidence="2" key="2">
    <citation type="submission" date="2018-07" db="EMBL/GenBank/DDBJ databases">
        <authorList>
            <consortium name="NCBI Pathogen Detection Project"/>
        </authorList>
    </citation>
    <scope>NUCLEOTIDE SEQUENCE</scope>
    <source>
        <strain evidence="2">525-86</strain>
    </source>
</reference>